<feature type="compositionally biased region" description="Polar residues" evidence="8">
    <location>
        <begin position="15"/>
        <end position="24"/>
    </location>
</feature>
<reference evidence="10 11" key="1">
    <citation type="submission" date="2015-12" db="EMBL/GenBank/DDBJ databases">
        <title>The genome of Folsomia candida.</title>
        <authorList>
            <person name="Faddeeva A."/>
            <person name="Derks M.F."/>
            <person name="Anvar Y."/>
            <person name="Smit S."/>
            <person name="Van Straalen N."/>
            <person name="Roelofs D."/>
        </authorList>
    </citation>
    <scope>NUCLEOTIDE SEQUENCE [LARGE SCALE GENOMIC DNA]</scope>
    <source>
        <strain evidence="10 11">VU population</strain>
        <tissue evidence="10">Whole body</tissue>
    </source>
</reference>
<evidence type="ECO:0000256" key="8">
    <source>
        <dbReference type="SAM" id="MobiDB-lite"/>
    </source>
</evidence>
<dbReference type="InterPro" id="IPR006620">
    <property type="entry name" value="Pro_4_hyd_alph"/>
</dbReference>
<keyword evidence="4" id="KW-0223">Dioxygenase</keyword>
<keyword evidence="5" id="KW-0560">Oxidoreductase</keyword>
<comment type="caution">
    <text evidence="10">The sequence shown here is derived from an EMBL/GenBank/DDBJ whole genome shotgun (WGS) entry which is preliminary data.</text>
</comment>
<dbReference type="AlphaFoldDB" id="A0A226DDC4"/>
<feature type="compositionally biased region" description="Acidic residues" evidence="8">
    <location>
        <begin position="27"/>
        <end position="40"/>
    </location>
</feature>
<name>A0A226DDC4_FOLCA</name>
<dbReference type="PANTHER" id="PTHR10869:SF244">
    <property type="entry name" value="PROLYL 4-HYDROXYLASE SUBUNIT ALPHA-2"/>
    <property type="match status" value="1"/>
</dbReference>
<keyword evidence="3" id="KW-0847">Vitamin C</keyword>
<evidence type="ECO:0000256" key="1">
    <source>
        <dbReference type="ARBA" id="ARBA00001961"/>
    </source>
</evidence>
<dbReference type="PANTHER" id="PTHR10869">
    <property type="entry name" value="PROLYL 4-HYDROXYLASE ALPHA SUBUNIT"/>
    <property type="match status" value="1"/>
</dbReference>
<gene>
    <name evidence="10" type="ORF">Fcan01_22181</name>
</gene>
<dbReference type="InterPro" id="IPR045054">
    <property type="entry name" value="P4HA-like"/>
</dbReference>
<protein>
    <submittedName>
        <fullName evidence="10">Prolyl 4-hydroxylase subunit alpha-2</fullName>
    </submittedName>
</protein>
<dbReference type="Proteomes" id="UP000198287">
    <property type="component" value="Unassembled WGS sequence"/>
</dbReference>
<dbReference type="OrthoDB" id="8297794at2759"/>
<evidence type="ECO:0000256" key="5">
    <source>
        <dbReference type="ARBA" id="ARBA00023002"/>
    </source>
</evidence>
<organism evidence="10 11">
    <name type="scientific">Folsomia candida</name>
    <name type="common">Springtail</name>
    <dbReference type="NCBI Taxonomy" id="158441"/>
    <lineage>
        <taxon>Eukaryota</taxon>
        <taxon>Metazoa</taxon>
        <taxon>Ecdysozoa</taxon>
        <taxon>Arthropoda</taxon>
        <taxon>Hexapoda</taxon>
        <taxon>Collembola</taxon>
        <taxon>Entomobryomorpha</taxon>
        <taxon>Isotomoidea</taxon>
        <taxon>Isotomidae</taxon>
        <taxon>Proisotominae</taxon>
        <taxon>Folsomia</taxon>
    </lineage>
</organism>
<evidence type="ECO:0000313" key="10">
    <source>
        <dbReference type="EMBL" id="OXA43120.1"/>
    </source>
</evidence>
<feature type="region of interest" description="Disordered" evidence="8">
    <location>
        <begin position="79"/>
        <end position="121"/>
    </location>
</feature>
<keyword evidence="6" id="KW-0408">Iron</keyword>
<dbReference type="GO" id="GO:0031418">
    <property type="term" value="F:L-ascorbic acid binding"/>
    <property type="evidence" value="ECO:0007669"/>
    <property type="project" value="UniProtKB-KW"/>
</dbReference>
<keyword evidence="2" id="KW-0479">Metal-binding</keyword>
<evidence type="ECO:0000313" key="11">
    <source>
        <dbReference type="Proteomes" id="UP000198287"/>
    </source>
</evidence>
<evidence type="ECO:0000256" key="2">
    <source>
        <dbReference type="ARBA" id="ARBA00022723"/>
    </source>
</evidence>
<sequence>MIKDSLDEIKKTMQEQKFASTGRNYSEDSDSDQRDEEYPGDEAALKPSATLETPPMTLERPLGELTVGHRLKFDVVKKDGANVTLSDQSVESERQKQEQKRHDESRQAEERRRESEHREKVWNDEQARLERDFEFENSQVKNRHDQRIRSYEQHRNSHEQLCKSRNSELERSFAEFKRQVDQANKQLEDKKRTFEQQQRTTSRIQEWERAVKDYKISLINSKSLENTPGNYALDSKLLHKLGALEDEMVPVLKGLVASCDSGTCQKSACRDVIVRYLDEYPTTLEGGSEKIQEFKENPFYSFKLLVRIGNSLAAANVTCRSEDGWFPQWTDSFHINVCRRRYAEIADDFAAGKLAEYNFNLPLSLDETLILADAARLVERFDVNIEFLSLAVKKTGSSDLKAEIERTLADSIDDHNKLWMELANEEDIDRIGLFAEIVTHVEPLELPPAIIHRVRQSAADGFLDKYPELNMYNLCVSGRTKTAELSKLKCWYETSQTHPYFIISPLKIEQISTNRRANARIIHGAIGEKRIATLLDVTKGEMKQANIKDFDTNVDSVSPKRTSIQIKLPDEYSDFLRPLYEEVGALLDHNFLTKWMSGDLYISEYCYLGAHFDLHYDIDVGDSTKDTPSSYERLATLMIYLTDVPLGGKTVFPDLGVAVQPSRGAALIWNNLSKQDGSPVMESIHGTFGISSYYF</sequence>
<dbReference type="STRING" id="158441.A0A226DDC4"/>
<accession>A0A226DDC4</accession>
<dbReference type="SMART" id="SM00702">
    <property type="entry name" value="P4Hc"/>
    <property type="match status" value="1"/>
</dbReference>
<evidence type="ECO:0000256" key="4">
    <source>
        <dbReference type="ARBA" id="ARBA00022964"/>
    </source>
</evidence>
<dbReference type="GO" id="GO:0004656">
    <property type="term" value="F:procollagen-proline 4-dioxygenase activity"/>
    <property type="evidence" value="ECO:0007669"/>
    <property type="project" value="TreeGrafter"/>
</dbReference>
<dbReference type="GO" id="GO:0005506">
    <property type="term" value="F:iron ion binding"/>
    <property type="evidence" value="ECO:0007669"/>
    <property type="project" value="InterPro"/>
</dbReference>
<feature type="region of interest" description="Disordered" evidence="8">
    <location>
        <begin position="14"/>
        <end position="65"/>
    </location>
</feature>
<dbReference type="GO" id="GO:0005783">
    <property type="term" value="C:endoplasmic reticulum"/>
    <property type="evidence" value="ECO:0007669"/>
    <property type="project" value="TreeGrafter"/>
</dbReference>
<feature type="domain" description="Prolyl 4-hydroxylase alpha subunit" evidence="9">
    <location>
        <begin position="517"/>
        <end position="695"/>
    </location>
</feature>
<keyword evidence="11" id="KW-1185">Reference proteome</keyword>
<evidence type="ECO:0000259" key="9">
    <source>
        <dbReference type="SMART" id="SM00702"/>
    </source>
</evidence>
<evidence type="ECO:0000256" key="6">
    <source>
        <dbReference type="ARBA" id="ARBA00023004"/>
    </source>
</evidence>
<evidence type="ECO:0000256" key="7">
    <source>
        <dbReference type="SAM" id="Coils"/>
    </source>
</evidence>
<comment type="cofactor">
    <cofactor evidence="1">
        <name>L-ascorbate</name>
        <dbReference type="ChEBI" id="CHEBI:38290"/>
    </cofactor>
</comment>
<dbReference type="EMBL" id="LNIX01000023">
    <property type="protein sequence ID" value="OXA43120.1"/>
    <property type="molecule type" value="Genomic_DNA"/>
</dbReference>
<proteinExistence type="predicted"/>
<feature type="compositionally biased region" description="Basic and acidic residues" evidence="8">
    <location>
        <begin position="91"/>
        <end position="121"/>
    </location>
</feature>
<evidence type="ECO:0000256" key="3">
    <source>
        <dbReference type="ARBA" id="ARBA00022896"/>
    </source>
</evidence>
<dbReference type="Gene3D" id="2.60.120.620">
    <property type="entry name" value="q2cbj1_9rhob like domain"/>
    <property type="match status" value="1"/>
</dbReference>
<feature type="coiled-coil region" evidence="7">
    <location>
        <begin position="166"/>
        <end position="200"/>
    </location>
</feature>
<keyword evidence="7" id="KW-0175">Coiled coil</keyword>